<reference evidence="11 12" key="1">
    <citation type="submission" date="2024-10" db="EMBL/GenBank/DDBJ databases">
        <title>Updated reference genomes for cyclostephanoid diatoms.</title>
        <authorList>
            <person name="Roberts W.R."/>
            <person name="Alverson A.J."/>
        </authorList>
    </citation>
    <scope>NUCLEOTIDE SEQUENCE [LARGE SCALE GENOMIC DNA]</scope>
    <source>
        <strain evidence="11 12">AJA232-27</strain>
    </source>
</reference>
<feature type="compositionally biased region" description="Low complexity" evidence="7">
    <location>
        <begin position="45"/>
        <end position="55"/>
    </location>
</feature>
<evidence type="ECO:0000256" key="4">
    <source>
        <dbReference type="ARBA" id="ARBA00022840"/>
    </source>
</evidence>
<dbReference type="SUPFAM" id="SSF52540">
    <property type="entry name" value="P-loop containing nucleoside triphosphate hydrolases"/>
    <property type="match status" value="1"/>
</dbReference>
<feature type="transmembrane region" description="Helical" evidence="8">
    <location>
        <begin position="183"/>
        <end position="205"/>
    </location>
</feature>
<dbReference type="Proteomes" id="UP001530293">
    <property type="component" value="Unassembled WGS sequence"/>
</dbReference>
<sequence length="724" mass="77371">MISSFRITTLLRTRPILSPNVSSSRFNCNGVLRARPCPCSCRFMSSTSTTNDSDNQVGVGRRANHTSSSSVPRKEDQLVSSTGSISNDDNDTKPPLLPVENGSGSGDGDGDDATINSKLLHRLFEISKPERTLILASAGTLLITSSITLLLPYACGHVLDMAILEATSTTTTSGDTVSGASQFSPFTTALGLFSLTGIAGLGVYARSYMLNIAGNRIISRIRRRLFTSSIAQDSAFFDQMKSGDLISRLTNDAWYIKAAMTTEAVAGLRGVVMSVGSTSLLFYTSPTLAMVSLLSIPPVFLMARIVGRTLKEKQKSVQALHASATDIAEEVFGGIKTVKLFNAEVLECGRYATAITSAHNKEIDVGKAQAAFDGVVHVAANGAVLLVMGYGGTLVLAGELSAGDLTGFLMYSLLMAGNVSSLSGTYAEVMKSIAAAGRVFDIIDRVPQIPSSLHRSRNTTLHDDTINKPSAHERKHKESISITFEGVGFAYPARPDAPVLGPNFTLDIRPGENIALVGSSGSGKSTVALLLARLYNLDHGRILLNGQNIKDIDPAIVREQIGVVAQEPLLFFGTIADNIRYGRPDASDEEVMDAAKAAHVTHFSDALPLGLKTQVGARGAQLSGGQKQRVAIARVMLKDPPICVLDEATSALDARSEYHINQALKTMTKGRTVISIAHRLSTIKEADRIAVLKDGRIVETGTFDQLIQSKGIFHKLVEQQLTNY</sequence>
<dbReference type="PANTHER" id="PTHR43394:SF1">
    <property type="entry name" value="ATP-BINDING CASSETTE SUB-FAMILY B MEMBER 10, MITOCHONDRIAL"/>
    <property type="match status" value="1"/>
</dbReference>
<evidence type="ECO:0000259" key="10">
    <source>
        <dbReference type="PROSITE" id="PS50929"/>
    </source>
</evidence>
<dbReference type="EMBL" id="JALLBG020000062">
    <property type="protein sequence ID" value="KAL3768797.1"/>
    <property type="molecule type" value="Genomic_DNA"/>
</dbReference>
<protein>
    <submittedName>
        <fullName evidence="11">Uncharacterized protein</fullName>
    </submittedName>
</protein>
<feature type="domain" description="ABC transmembrane type-1" evidence="10">
    <location>
        <begin position="135"/>
        <end position="431"/>
    </location>
</feature>
<evidence type="ECO:0000259" key="9">
    <source>
        <dbReference type="PROSITE" id="PS50893"/>
    </source>
</evidence>
<dbReference type="Pfam" id="PF00664">
    <property type="entry name" value="ABC_membrane"/>
    <property type="match status" value="1"/>
</dbReference>
<dbReference type="CDD" id="cd03249">
    <property type="entry name" value="ABC_MTABC3_MDL1_MDL2"/>
    <property type="match status" value="1"/>
</dbReference>
<dbReference type="InterPro" id="IPR011527">
    <property type="entry name" value="ABC1_TM_dom"/>
</dbReference>
<keyword evidence="3" id="KW-0547">Nucleotide-binding</keyword>
<feature type="compositionally biased region" description="Polar residues" evidence="7">
    <location>
        <begin position="78"/>
        <end position="87"/>
    </location>
</feature>
<evidence type="ECO:0000256" key="6">
    <source>
        <dbReference type="ARBA" id="ARBA00023136"/>
    </source>
</evidence>
<dbReference type="PROSITE" id="PS50893">
    <property type="entry name" value="ABC_TRANSPORTER_2"/>
    <property type="match status" value="1"/>
</dbReference>
<feature type="transmembrane region" description="Helical" evidence="8">
    <location>
        <begin position="288"/>
        <end position="306"/>
    </location>
</feature>
<comment type="caution">
    <text evidence="11">The sequence shown here is derived from an EMBL/GenBank/DDBJ whole genome shotgun (WGS) entry which is preliminary data.</text>
</comment>
<proteinExistence type="predicted"/>
<dbReference type="InterPro" id="IPR027417">
    <property type="entry name" value="P-loop_NTPase"/>
</dbReference>
<evidence type="ECO:0000256" key="5">
    <source>
        <dbReference type="ARBA" id="ARBA00022989"/>
    </source>
</evidence>
<feature type="region of interest" description="Disordered" evidence="7">
    <location>
        <begin position="45"/>
        <end position="112"/>
    </location>
</feature>
<dbReference type="Pfam" id="PF00005">
    <property type="entry name" value="ABC_tran"/>
    <property type="match status" value="1"/>
</dbReference>
<dbReference type="FunFam" id="3.40.50.300:FF:000218">
    <property type="entry name" value="Multidrug ABC transporter ATP-binding protein"/>
    <property type="match status" value="1"/>
</dbReference>
<gene>
    <name evidence="11" type="ORF">ACHAWU_006898</name>
</gene>
<dbReference type="SMART" id="SM00382">
    <property type="entry name" value="AAA"/>
    <property type="match status" value="1"/>
</dbReference>
<feature type="domain" description="ABC transporter" evidence="9">
    <location>
        <begin position="482"/>
        <end position="719"/>
    </location>
</feature>
<feature type="transmembrane region" description="Helical" evidence="8">
    <location>
        <begin position="132"/>
        <end position="154"/>
    </location>
</feature>
<keyword evidence="5 8" id="KW-1133">Transmembrane helix</keyword>
<evidence type="ECO:0000256" key="7">
    <source>
        <dbReference type="SAM" id="MobiDB-lite"/>
    </source>
</evidence>
<dbReference type="GO" id="GO:0016020">
    <property type="term" value="C:membrane"/>
    <property type="evidence" value="ECO:0007669"/>
    <property type="project" value="UniProtKB-SubCell"/>
</dbReference>
<keyword evidence="4" id="KW-0067">ATP-binding</keyword>
<dbReference type="InterPro" id="IPR039421">
    <property type="entry name" value="Type_1_exporter"/>
</dbReference>
<dbReference type="InterPro" id="IPR036640">
    <property type="entry name" value="ABC1_TM_sf"/>
</dbReference>
<organism evidence="11 12">
    <name type="scientific">Discostella pseudostelligera</name>
    <dbReference type="NCBI Taxonomy" id="259834"/>
    <lineage>
        <taxon>Eukaryota</taxon>
        <taxon>Sar</taxon>
        <taxon>Stramenopiles</taxon>
        <taxon>Ochrophyta</taxon>
        <taxon>Bacillariophyta</taxon>
        <taxon>Coscinodiscophyceae</taxon>
        <taxon>Thalassiosirophycidae</taxon>
        <taxon>Stephanodiscales</taxon>
        <taxon>Stephanodiscaceae</taxon>
        <taxon>Discostella</taxon>
    </lineage>
</organism>
<keyword evidence="12" id="KW-1185">Reference proteome</keyword>
<dbReference type="PROSITE" id="PS00211">
    <property type="entry name" value="ABC_TRANSPORTER_1"/>
    <property type="match status" value="1"/>
</dbReference>
<dbReference type="SUPFAM" id="SSF90123">
    <property type="entry name" value="ABC transporter transmembrane region"/>
    <property type="match status" value="1"/>
</dbReference>
<evidence type="ECO:0000313" key="12">
    <source>
        <dbReference type="Proteomes" id="UP001530293"/>
    </source>
</evidence>
<evidence type="ECO:0000313" key="11">
    <source>
        <dbReference type="EMBL" id="KAL3768797.1"/>
    </source>
</evidence>
<dbReference type="PANTHER" id="PTHR43394">
    <property type="entry name" value="ATP-DEPENDENT PERMEASE MDL1, MITOCHONDRIAL"/>
    <property type="match status" value="1"/>
</dbReference>
<name>A0ABD3MZJ1_9STRA</name>
<dbReference type="InterPro" id="IPR003439">
    <property type="entry name" value="ABC_transporter-like_ATP-bd"/>
</dbReference>
<evidence type="ECO:0000256" key="8">
    <source>
        <dbReference type="SAM" id="Phobius"/>
    </source>
</evidence>
<keyword evidence="6 8" id="KW-0472">Membrane</keyword>
<dbReference type="Gene3D" id="1.20.1560.10">
    <property type="entry name" value="ABC transporter type 1, transmembrane domain"/>
    <property type="match status" value="1"/>
</dbReference>
<dbReference type="GO" id="GO:0005524">
    <property type="term" value="F:ATP binding"/>
    <property type="evidence" value="ECO:0007669"/>
    <property type="project" value="UniProtKB-KW"/>
</dbReference>
<dbReference type="Gene3D" id="3.40.50.300">
    <property type="entry name" value="P-loop containing nucleotide triphosphate hydrolases"/>
    <property type="match status" value="1"/>
</dbReference>
<dbReference type="InterPro" id="IPR003593">
    <property type="entry name" value="AAA+_ATPase"/>
</dbReference>
<dbReference type="InterPro" id="IPR017871">
    <property type="entry name" value="ABC_transporter-like_CS"/>
</dbReference>
<evidence type="ECO:0000256" key="3">
    <source>
        <dbReference type="ARBA" id="ARBA00022741"/>
    </source>
</evidence>
<dbReference type="AlphaFoldDB" id="A0ABD3MZJ1"/>
<keyword evidence="2 8" id="KW-0812">Transmembrane</keyword>
<evidence type="ECO:0000256" key="2">
    <source>
        <dbReference type="ARBA" id="ARBA00022692"/>
    </source>
</evidence>
<dbReference type="PROSITE" id="PS50929">
    <property type="entry name" value="ABC_TM1F"/>
    <property type="match status" value="1"/>
</dbReference>
<comment type="subcellular location">
    <subcellularLocation>
        <location evidence="1">Membrane</location>
        <topology evidence="1">Multi-pass membrane protein</topology>
    </subcellularLocation>
</comment>
<accession>A0ABD3MZJ1</accession>
<evidence type="ECO:0000256" key="1">
    <source>
        <dbReference type="ARBA" id="ARBA00004141"/>
    </source>
</evidence>